<dbReference type="GO" id="GO:0005771">
    <property type="term" value="C:multivesicular body"/>
    <property type="evidence" value="ECO:0007669"/>
    <property type="project" value="TreeGrafter"/>
</dbReference>
<protein>
    <recommendedName>
        <fullName evidence="4">Charged multivesicular body protein 7</fullName>
    </recommendedName>
</protein>
<dbReference type="AlphaFoldDB" id="A0A4T0FN50"/>
<dbReference type="GO" id="GO:0032511">
    <property type="term" value="P:late endosome to vacuole transport via multivesicular body sorting pathway"/>
    <property type="evidence" value="ECO:0007669"/>
    <property type="project" value="TreeGrafter"/>
</dbReference>
<reference evidence="2 3" key="1">
    <citation type="submission" date="2019-03" db="EMBL/GenBank/DDBJ databases">
        <title>Sequencing 23 genomes of Wallemia ichthyophaga.</title>
        <authorList>
            <person name="Gostincar C."/>
        </authorList>
    </citation>
    <scope>NUCLEOTIDE SEQUENCE [LARGE SCALE GENOMIC DNA]</scope>
    <source>
        <strain evidence="2 3">EXF-5753</strain>
    </source>
</reference>
<evidence type="ECO:0008006" key="4">
    <source>
        <dbReference type="Google" id="ProtNLM"/>
    </source>
</evidence>
<evidence type="ECO:0000313" key="3">
    <source>
        <dbReference type="Proteomes" id="UP000310189"/>
    </source>
</evidence>
<dbReference type="PANTHER" id="PTHR22761:SF96">
    <property type="entry name" value="BCDNA.GH08385"/>
    <property type="match status" value="1"/>
</dbReference>
<evidence type="ECO:0000313" key="2">
    <source>
        <dbReference type="EMBL" id="TIA88924.1"/>
    </source>
</evidence>
<name>A0A4T0FN50_9BASI</name>
<feature type="region of interest" description="Disordered" evidence="1">
    <location>
        <begin position="374"/>
        <end position="438"/>
    </location>
</feature>
<organism evidence="2 3">
    <name type="scientific">Wallemia hederae</name>
    <dbReference type="NCBI Taxonomy" id="1540922"/>
    <lineage>
        <taxon>Eukaryota</taxon>
        <taxon>Fungi</taxon>
        <taxon>Dikarya</taxon>
        <taxon>Basidiomycota</taxon>
        <taxon>Wallemiomycotina</taxon>
        <taxon>Wallemiomycetes</taxon>
        <taxon>Wallemiales</taxon>
        <taxon>Wallemiaceae</taxon>
        <taxon>Wallemia</taxon>
    </lineage>
</organism>
<keyword evidence="3" id="KW-1185">Reference proteome</keyword>
<comment type="caution">
    <text evidence="2">The sequence shown here is derived from an EMBL/GenBank/DDBJ whole genome shotgun (WGS) entry which is preliminary data.</text>
</comment>
<dbReference type="OrthoDB" id="10250120at2759"/>
<accession>A0A4T0FN50</accession>
<gene>
    <name evidence="2" type="ORF">E3P99_02308</name>
</gene>
<evidence type="ECO:0000256" key="1">
    <source>
        <dbReference type="SAM" id="MobiDB-lite"/>
    </source>
</evidence>
<dbReference type="Pfam" id="PF03357">
    <property type="entry name" value="Snf7"/>
    <property type="match status" value="1"/>
</dbReference>
<feature type="compositionally biased region" description="Basic and acidic residues" evidence="1">
    <location>
        <begin position="374"/>
        <end position="390"/>
    </location>
</feature>
<dbReference type="EMBL" id="SPNW01000032">
    <property type="protein sequence ID" value="TIA88924.1"/>
    <property type="molecule type" value="Genomic_DNA"/>
</dbReference>
<proteinExistence type="predicted"/>
<dbReference type="GO" id="GO:0000815">
    <property type="term" value="C:ESCRT III complex"/>
    <property type="evidence" value="ECO:0007669"/>
    <property type="project" value="TreeGrafter"/>
</dbReference>
<dbReference type="PANTHER" id="PTHR22761">
    <property type="entry name" value="CHARGED MULTIVESICULAR BODY PROTEIN"/>
    <property type="match status" value="1"/>
</dbReference>
<dbReference type="InterPro" id="IPR005024">
    <property type="entry name" value="Snf7_fam"/>
</dbReference>
<dbReference type="GO" id="GO:0006900">
    <property type="term" value="P:vesicle budding from membrane"/>
    <property type="evidence" value="ECO:0007669"/>
    <property type="project" value="TreeGrafter"/>
</dbReference>
<sequence length="438" mass="48841">MEEYKNSIDEYSNASRIQRLKSLYSDWSRMRVTNERGYTANLEWWKGVLMGGLDSVNPSTLSFTFDASYVRSWQHPRLGQPKALGVVISALVSDGVLLPLSEYLNGTSNTLPRHSSSLLNAPLEWLFASLGLGGEDSIDDGDSAYEKAKGTYVIASRVRSLAGTVVDEHALESLTRRLYTRKLFALKYTLSHNDADLLIKWLCNDGNAVCTHEGVKIVDNRSQPHSHTLTTVDKGVIGMVAALHSISAQIDELEANHIKQRETTHAKRVLRSRKALQDLLHKRLDTKESLQGVLLKIEQSVGDIEIMQAYERSNDTLKAILKAPELDRDRVDNTMDTLADTLADHAEIDNAIARPGAAGVSGEMEQEIEDEYERLLGEQEGEKEVEQKKEEEEERLEGEKQLQSQEDIQQSTQDATSLPTLPTPPSTDPVVDKVAETM</sequence>
<dbReference type="Proteomes" id="UP000310189">
    <property type="component" value="Unassembled WGS sequence"/>
</dbReference>
<feature type="compositionally biased region" description="Polar residues" evidence="1">
    <location>
        <begin position="404"/>
        <end position="415"/>
    </location>
</feature>
<dbReference type="GO" id="GO:0009898">
    <property type="term" value="C:cytoplasmic side of plasma membrane"/>
    <property type="evidence" value="ECO:0007669"/>
    <property type="project" value="TreeGrafter"/>
</dbReference>